<dbReference type="InterPro" id="IPR002765">
    <property type="entry name" value="UPF0145_YbjQ-like"/>
</dbReference>
<comment type="caution">
    <text evidence="2">The sequence shown here is derived from an EMBL/GenBank/DDBJ whole genome shotgun (WGS) entry which is preliminary data.</text>
</comment>
<evidence type="ECO:0000256" key="1">
    <source>
        <dbReference type="ARBA" id="ARBA00010751"/>
    </source>
</evidence>
<dbReference type="SUPFAM" id="SSF117782">
    <property type="entry name" value="YbjQ-like"/>
    <property type="match status" value="1"/>
</dbReference>
<dbReference type="OrthoDB" id="962301at2"/>
<reference evidence="2 3" key="1">
    <citation type="submission" date="2014-02" db="EMBL/GenBank/DDBJ databases">
        <title>Kosmotoga genome sequencing.</title>
        <authorList>
            <person name="Pollo S.M."/>
            <person name="Charchuk R."/>
            <person name="Nesbo C.L."/>
        </authorList>
    </citation>
    <scope>NUCLEOTIDE SEQUENCE [LARGE SCALE GENOMIC DNA]</scope>
    <source>
        <strain evidence="2 3">S304</strain>
    </source>
</reference>
<keyword evidence="3" id="KW-1185">Reference proteome</keyword>
<dbReference type="Proteomes" id="UP000077339">
    <property type="component" value="Unassembled WGS sequence"/>
</dbReference>
<sequence length="171" mass="19049">MNKVCYSCRKRFPKEEIVKINGKNYCLECASKLSNKNHHGPAETAIPDIVVLSVDTVPVAIERYFQAISAEAILTLDMKSIRVQTVKNKMVRAFSLTYELDELKLSLLEDLKFQAANFGANAIIGLRTSMSTVESVDSEKLIFISMSGTPVILSDVSILTHHSGKVRKTRE</sequence>
<gene>
    <name evidence="2" type="ORF">AT15_05050</name>
</gene>
<dbReference type="STRING" id="1453497.AT15_05050"/>
<dbReference type="RefSeq" id="WP_068348909.1">
    <property type="nucleotide sequence ID" value="NZ_JFHK01000026.1"/>
</dbReference>
<organism evidence="2 3">
    <name type="scientific">Kosmotoga arenicorallina S304</name>
    <dbReference type="NCBI Taxonomy" id="1453497"/>
    <lineage>
        <taxon>Bacteria</taxon>
        <taxon>Thermotogati</taxon>
        <taxon>Thermotogota</taxon>
        <taxon>Thermotogae</taxon>
        <taxon>Kosmotogales</taxon>
        <taxon>Kosmotogaceae</taxon>
        <taxon>Kosmotoga</taxon>
    </lineage>
</organism>
<evidence type="ECO:0000313" key="2">
    <source>
        <dbReference type="EMBL" id="OAA27587.1"/>
    </source>
</evidence>
<dbReference type="PATRIC" id="fig|1453497.3.peg.1003"/>
<dbReference type="Gene3D" id="3.30.110.70">
    <property type="entry name" value="Hypothetical protein apc22750. Chain B"/>
    <property type="match status" value="1"/>
</dbReference>
<proteinExistence type="inferred from homology"/>
<dbReference type="AlphaFoldDB" id="A0A176JVI3"/>
<name>A0A176JVI3_9BACT</name>
<evidence type="ECO:0000313" key="3">
    <source>
        <dbReference type="Proteomes" id="UP000077339"/>
    </source>
</evidence>
<dbReference type="Pfam" id="PF01906">
    <property type="entry name" value="YbjQ_1"/>
    <property type="match status" value="1"/>
</dbReference>
<comment type="similarity">
    <text evidence="1">Belongs to the UPF0145 family.</text>
</comment>
<dbReference type="EMBL" id="JFHK01000026">
    <property type="protein sequence ID" value="OAA27587.1"/>
    <property type="molecule type" value="Genomic_DNA"/>
</dbReference>
<accession>A0A176JVI3</accession>
<protein>
    <recommendedName>
        <fullName evidence="4">Heavy metal-binding domain-containing protein</fullName>
    </recommendedName>
</protein>
<dbReference type="InterPro" id="IPR035439">
    <property type="entry name" value="UPF0145_dom_sf"/>
</dbReference>
<evidence type="ECO:0008006" key="4">
    <source>
        <dbReference type="Google" id="ProtNLM"/>
    </source>
</evidence>